<dbReference type="HOGENOM" id="CLU_079569_1_1_5"/>
<evidence type="ECO:0000256" key="2">
    <source>
        <dbReference type="ARBA" id="ARBA00022475"/>
    </source>
</evidence>
<comment type="subcellular location">
    <subcellularLocation>
        <location evidence="1">Cell membrane</location>
        <topology evidence="1">Multi-pass membrane protein</topology>
    </subcellularLocation>
</comment>
<dbReference type="OrthoDB" id="7724143at2"/>
<evidence type="ECO:0000256" key="4">
    <source>
        <dbReference type="ARBA" id="ARBA00022989"/>
    </source>
</evidence>
<dbReference type="GO" id="GO:0005886">
    <property type="term" value="C:plasma membrane"/>
    <property type="evidence" value="ECO:0007669"/>
    <property type="project" value="UniProtKB-SubCell"/>
</dbReference>
<keyword evidence="2" id="KW-1003">Cell membrane</keyword>
<evidence type="ECO:0000256" key="1">
    <source>
        <dbReference type="ARBA" id="ARBA00004651"/>
    </source>
</evidence>
<evidence type="ECO:0000313" key="7">
    <source>
        <dbReference type="EMBL" id="EPX78687.1"/>
    </source>
</evidence>
<evidence type="ECO:0000256" key="5">
    <source>
        <dbReference type="ARBA" id="ARBA00023136"/>
    </source>
</evidence>
<accession>S9QFN4</accession>
<dbReference type="AlphaFoldDB" id="S9QFN4"/>
<name>S9QFN4_9RHOB</name>
<feature type="transmembrane region" description="Helical" evidence="6">
    <location>
        <begin position="68"/>
        <end position="87"/>
    </location>
</feature>
<keyword evidence="8" id="KW-1185">Reference proteome</keyword>
<protein>
    <submittedName>
        <fullName evidence="7">Transporter, LysE family</fullName>
    </submittedName>
</protein>
<reference evidence="8" key="1">
    <citation type="journal article" date="2014" name="Stand. Genomic Sci.">
        <title>Genome sequence of the exopolysaccharide-producing Salipiger mucosus type strain (DSM 16094(T)), a moderately halophilic member of the Roseobacter clade.</title>
        <authorList>
            <person name="Riedel T."/>
            <person name="Spring S."/>
            <person name="Fiebig A."/>
            <person name="Petersen J."/>
            <person name="Kyrpides N.C."/>
            <person name="Goker M."/>
            <person name="Klenk H.P."/>
        </authorList>
    </citation>
    <scope>NUCLEOTIDE SEQUENCE [LARGE SCALE GENOMIC DNA]</scope>
    <source>
        <strain evidence="8">DSM 16094</strain>
    </source>
</reference>
<dbReference type="GO" id="GO:0015171">
    <property type="term" value="F:amino acid transmembrane transporter activity"/>
    <property type="evidence" value="ECO:0007669"/>
    <property type="project" value="TreeGrafter"/>
</dbReference>
<gene>
    <name evidence="7" type="ORF">Salmuc_04269</name>
</gene>
<comment type="caution">
    <text evidence="7">The sequence shown here is derived from an EMBL/GenBank/DDBJ whole genome shotgun (WGS) entry which is preliminary data.</text>
</comment>
<dbReference type="PANTHER" id="PTHR30086">
    <property type="entry name" value="ARGININE EXPORTER PROTEIN ARGO"/>
    <property type="match status" value="1"/>
</dbReference>
<evidence type="ECO:0000313" key="8">
    <source>
        <dbReference type="Proteomes" id="UP000015347"/>
    </source>
</evidence>
<dbReference type="RefSeq" id="WP_020040395.1">
    <property type="nucleotide sequence ID" value="NZ_KE557279.1"/>
</dbReference>
<evidence type="ECO:0000256" key="6">
    <source>
        <dbReference type="SAM" id="Phobius"/>
    </source>
</evidence>
<sequence length="200" mass="20972">MLTFAVAVILLIITPGPGVLSIAGVGAAYGWRDGLRYGAGLFVGSNLVVAAVITGLAAVVLSAPTVRVVLMVASVAYLLYLASRVAFAGSRIAFIEAKSAPGIRAGILLQAINPKAYAVNTSLFTGFGFAPGDLVFETVTKVIILNVIWLPIHLGWLWAGVTLHRLNLSYRTQRMINYGMAAAMVAVVVLALLSTAMEAQ</sequence>
<dbReference type="Proteomes" id="UP000015347">
    <property type="component" value="Unassembled WGS sequence"/>
</dbReference>
<keyword evidence="4 6" id="KW-1133">Transmembrane helix</keyword>
<dbReference type="Pfam" id="PF01810">
    <property type="entry name" value="LysE"/>
    <property type="match status" value="1"/>
</dbReference>
<proteinExistence type="predicted"/>
<dbReference type="eggNOG" id="COG1280">
    <property type="taxonomic scope" value="Bacteria"/>
</dbReference>
<keyword evidence="3 6" id="KW-0812">Transmembrane</keyword>
<keyword evidence="5 6" id="KW-0472">Membrane</keyword>
<feature type="transmembrane region" description="Helical" evidence="6">
    <location>
        <begin position="175"/>
        <end position="197"/>
    </location>
</feature>
<evidence type="ECO:0000256" key="3">
    <source>
        <dbReference type="ARBA" id="ARBA00022692"/>
    </source>
</evidence>
<organism evidence="7 8">
    <name type="scientific">Salipiger mucosus DSM 16094</name>
    <dbReference type="NCBI Taxonomy" id="1123237"/>
    <lineage>
        <taxon>Bacteria</taxon>
        <taxon>Pseudomonadati</taxon>
        <taxon>Pseudomonadota</taxon>
        <taxon>Alphaproteobacteria</taxon>
        <taxon>Rhodobacterales</taxon>
        <taxon>Roseobacteraceae</taxon>
        <taxon>Salipiger</taxon>
    </lineage>
</organism>
<dbReference type="PANTHER" id="PTHR30086:SF20">
    <property type="entry name" value="ARGININE EXPORTER PROTEIN ARGO-RELATED"/>
    <property type="match status" value="1"/>
</dbReference>
<dbReference type="STRING" id="1123237.Salmuc_04269"/>
<feature type="transmembrane region" description="Helical" evidence="6">
    <location>
        <begin position="143"/>
        <end position="163"/>
    </location>
</feature>
<dbReference type="InterPro" id="IPR001123">
    <property type="entry name" value="LeuE-type"/>
</dbReference>
<feature type="transmembrane region" description="Helical" evidence="6">
    <location>
        <begin position="37"/>
        <end position="61"/>
    </location>
</feature>
<dbReference type="EMBL" id="APVH01000038">
    <property type="protein sequence ID" value="EPX78687.1"/>
    <property type="molecule type" value="Genomic_DNA"/>
</dbReference>